<keyword evidence="3" id="KW-1185">Reference proteome</keyword>
<evidence type="ECO:0000313" key="2">
    <source>
        <dbReference type="EMBL" id="OMH83088.1"/>
    </source>
</evidence>
<organism evidence="2 3">
    <name type="scientific">Zancudomyces culisetae</name>
    <name type="common">Gut fungus</name>
    <name type="synonym">Smittium culisetae</name>
    <dbReference type="NCBI Taxonomy" id="1213189"/>
    <lineage>
        <taxon>Eukaryota</taxon>
        <taxon>Fungi</taxon>
        <taxon>Fungi incertae sedis</taxon>
        <taxon>Zoopagomycota</taxon>
        <taxon>Kickxellomycotina</taxon>
        <taxon>Harpellomycetes</taxon>
        <taxon>Harpellales</taxon>
        <taxon>Legeriomycetaceae</taxon>
        <taxon>Zancudomyces</taxon>
    </lineage>
</organism>
<feature type="compositionally biased region" description="Polar residues" evidence="1">
    <location>
        <begin position="93"/>
        <end position="108"/>
    </location>
</feature>
<feature type="region of interest" description="Disordered" evidence="1">
    <location>
        <begin position="17"/>
        <end position="42"/>
    </location>
</feature>
<feature type="compositionally biased region" description="Basic residues" evidence="1">
    <location>
        <begin position="32"/>
        <end position="42"/>
    </location>
</feature>
<dbReference type="AlphaFoldDB" id="A0A1R1PQ59"/>
<feature type="compositionally biased region" description="Polar residues" evidence="1">
    <location>
        <begin position="119"/>
        <end position="133"/>
    </location>
</feature>
<proteinExistence type="predicted"/>
<accession>A0A1R1PQ59</accession>
<evidence type="ECO:0000313" key="3">
    <source>
        <dbReference type="Proteomes" id="UP000188320"/>
    </source>
</evidence>
<name>A0A1R1PQ59_ZANCU</name>
<dbReference type="Proteomes" id="UP000188320">
    <property type="component" value="Unassembled WGS sequence"/>
</dbReference>
<reference evidence="3" key="1">
    <citation type="submission" date="2017-01" db="EMBL/GenBank/DDBJ databases">
        <authorList>
            <person name="Wang Y."/>
            <person name="White M."/>
            <person name="Kvist S."/>
            <person name="Moncalvo J.-M."/>
        </authorList>
    </citation>
    <scope>NUCLEOTIDE SEQUENCE [LARGE SCALE GENOMIC DNA]</scope>
    <source>
        <strain evidence="3">COL-18-3</strain>
    </source>
</reference>
<gene>
    <name evidence="2" type="ORF">AX774_g3426</name>
</gene>
<dbReference type="EMBL" id="LSSK01000518">
    <property type="protein sequence ID" value="OMH83088.1"/>
    <property type="molecule type" value="Genomic_DNA"/>
</dbReference>
<evidence type="ECO:0000256" key="1">
    <source>
        <dbReference type="SAM" id="MobiDB-lite"/>
    </source>
</evidence>
<comment type="caution">
    <text evidence="2">The sequence shown here is derived from an EMBL/GenBank/DDBJ whole genome shotgun (WGS) entry which is preliminary data.</text>
</comment>
<protein>
    <submittedName>
        <fullName evidence="2">Uncharacterized protein</fullName>
    </submittedName>
</protein>
<feature type="compositionally biased region" description="Basic residues" evidence="1">
    <location>
        <begin position="109"/>
        <end position="118"/>
    </location>
</feature>
<sequence length="226" mass="24817">MPLLASVTNSVVEVWELSDPSGHDSNPNLSRKGNKFTNKKTGVKHKNIKGLLPSAVSAPFGSIKSFFKLDKTGKTAGPSTNLSGPAKSPKPSRLQSIKRTMRSETPPQKHTKLVKKRSPSQNERYSPQRQGQVQGQYHGLELVGHGPEYSNQNQNPNEYLPAPGGVGIGLGLEPEERKVSDTTESTNKSNTDSSIKNSIIFEPFFYLNHNNYCDLITSITWSLKGK</sequence>
<feature type="region of interest" description="Disordered" evidence="1">
    <location>
        <begin position="74"/>
        <end position="133"/>
    </location>
</feature>